<feature type="region of interest" description="Disordered" evidence="3">
    <location>
        <begin position="18"/>
        <end position="179"/>
    </location>
</feature>
<sequence>MTTRLSLAQQIALLEEAAPVDLDPEDTHARDIDAEDGLTTDPAAREHYFEVGPSSLRKQHDSIADQKYDGVKTTRKQIMEESDEDMSNQDENEGEGSESEDEEPAAQQDQFSNAGEAEDSEEEEDASDDEEEEEENQAPPLHTKVNFLKNSNEGQENAEDLSSGLRKKRDEDREKGKAVSSQIATWDSLLDARIRIQKTVAAANRLPPPLDVKEYLVLPECQDSVNKLFKEAAALSDEIFELQERLLENESIVPPPRKRQKLQSDDGMSIDYVAWLEDATYDVSALEEAYHPHLVRTLAKWSSKIQAVAPSVLLPSNRNAFSRGAQPTKTVLQLIDEALADNTKLLARTQVRRGKGPRIGVSEPLEDGSPEEDPNIFDDTDFYQQLLRDIIDSRGNAAGGDDWMVAQKQKKAKKKVDTKASKGRKLRYETHEKLQNFMVPVPIISGWHEEQIDELFASLLGKGFEGHSHEGDEDEARRQEEALEGGFRVFG</sequence>
<dbReference type="EMBL" id="JABCKI010000168">
    <property type="protein sequence ID" value="KAG5652042.1"/>
    <property type="molecule type" value="Genomic_DNA"/>
</dbReference>
<dbReference type="GO" id="GO:0000462">
    <property type="term" value="P:maturation of SSU-rRNA from tricistronic rRNA transcript (SSU-rRNA, 5.8S rRNA, LSU-rRNA)"/>
    <property type="evidence" value="ECO:0007669"/>
    <property type="project" value="TreeGrafter"/>
</dbReference>
<dbReference type="GO" id="GO:0005730">
    <property type="term" value="C:nucleolus"/>
    <property type="evidence" value="ECO:0007669"/>
    <property type="project" value="TreeGrafter"/>
</dbReference>
<keyword evidence="7" id="KW-1185">Reference proteome</keyword>
<dbReference type="AlphaFoldDB" id="A0A9P7GRV4"/>
<feature type="compositionally biased region" description="Basic and acidic residues" evidence="3">
    <location>
        <begin position="466"/>
        <end position="481"/>
    </location>
</feature>
<evidence type="ECO:0000256" key="1">
    <source>
        <dbReference type="ARBA" id="ARBA00008966"/>
    </source>
</evidence>
<feature type="compositionally biased region" description="Basic and acidic residues" evidence="3">
    <location>
        <begin position="168"/>
        <end position="177"/>
    </location>
</feature>
<dbReference type="Proteomes" id="UP000717328">
    <property type="component" value="Unassembled WGS sequence"/>
</dbReference>
<evidence type="ECO:0000313" key="7">
    <source>
        <dbReference type="Proteomes" id="UP000717328"/>
    </source>
</evidence>
<evidence type="ECO:0000259" key="4">
    <source>
        <dbReference type="Pfam" id="PF08164"/>
    </source>
</evidence>
<reference evidence="6" key="2">
    <citation type="submission" date="2021-10" db="EMBL/GenBank/DDBJ databases">
        <title>Phylogenomics reveals ancestral predisposition of the termite-cultivated fungus Termitomyces towards a domesticated lifestyle.</title>
        <authorList>
            <person name="Auxier B."/>
            <person name="Grum-Grzhimaylo A."/>
            <person name="Cardenas M.E."/>
            <person name="Lodge J.D."/>
            <person name="Laessoe T."/>
            <person name="Pedersen O."/>
            <person name="Smith M.E."/>
            <person name="Kuyper T.W."/>
            <person name="Franco-Molano E.A."/>
            <person name="Baroni T.J."/>
            <person name="Aanen D.K."/>
        </authorList>
    </citation>
    <scope>NUCLEOTIDE SEQUENCE</scope>
    <source>
        <strain evidence="6">D49</strain>
    </source>
</reference>
<reference evidence="6" key="1">
    <citation type="submission" date="2021-02" db="EMBL/GenBank/DDBJ databases">
        <authorList>
            <person name="Nieuwenhuis M."/>
            <person name="Van De Peppel L.J.J."/>
        </authorList>
    </citation>
    <scope>NUCLEOTIDE SEQUENCE</scope>
    <source>
        <strain evidence="6">D49</strain>
    </source>
</reference>
<dbReference type="InterPro" id="IPR039223">
    <property type="entry name" value="AATF/Bfr2"/>
</dbReference>
<evidence type="ECO:0000256" key="3">
    <source>
        <dbReference type="SAM" id="MobiDB-lite"/>
    </source>
</evidence>
<gene>
    <name evidence="6" type="ORF">H0H81_006492</name>
</gene>
<dbReference type="InterPro" id="IPR012617">
    <property type="entry name" value="AATF_C"/>
</dbReference>
<dbReference type="PANTHER" id="PTHR15565">
    <property type="entry name" value="AATF PROTEIN APOPTOSIS ANTAGONIZING TRANSCRIPTION FACTOR"/>
    <property type="match status" value="1"/>
</dbReference>
<evidence type="ECO:0000259" key="5">
    <source>
        <dbReference type="Pfam" id="PF13339"/>
    </source>
</evidence>
<organism evidence="6 7">
    <name type="scientific">Sphagnurus paluster</name>
    <dbReference type="NCBI Taxonomy" id="117069"/>
    <lineage>
        <taxon>Eukaryota</taxon>
        <taxon>Fungi</taxon>
        <taxon>Dikarya</taxon>
        <taxon>Basidiomycota</taxon>
        <taxon>Agaricomycotina</taxon>
        <taxon>Agaricomycetes</taxon>
        <taxon>Agaricomycetidae</taxon>
        <taxon>Agaricales</taxon>
        <taxon>Tricholomatineae</taxon>
        <taxon>Lyophyllaceae</taxon>
        <taxon>Sphagnurus</taxon>
    </lineage>
</organism>
<evidence type="ECO:0000256" key="2">
    <source>
        <dbReference type="ARBA" id="ARBA00013850"/>
    </source>
</evidence>
<feature type="compositionally biased region" description="Acidic residues" evidence="3">
    <location>
        <begin position="364"/>
        <end position="375"/>
    </location>
</feature>
<proteinExistence type="inferred from homology"/>
<name>A0A9P7GRV4_9AGAR</name>
<comment type="similarity">
    <text evidence="1">Belongs to the AATF family.</text>
</comment>
<comment type="caution">
    <text evidence="6">The sequence shown here is derived from an EMBL/GenBank/DDBJ whole genome shotgun (WGS) entry which is preliminary data.</text>
</comment>
<evidence type="ECO:0000313" key="6">
    <source>
        <dbReference type="EMBL" id="KAG5652042.1"/>
    </source>
</evidence>
<feature type="region of interest" description="Disordered" evidence="3">
    <location>
        <begin position="356"/>
        <end position="375"/>
    </location>
</feature>
<feature type="compositionally biased region" description="Acidic residues" evidence="3">
    <location>
        <begin position="80"/>
        <end position="104"/>
    </location>
</feature>
<feature type="domain" description="AATF leucine zipper-containing" evidence="5">
    <location>
        <begin position="172"/>
        <end position="304"/>
    </location>
</feature>
<protein>
    <recommendedName>
        <fullName evidence="2">Protein BFR2</fullName>
    </recommendedName>
</protein>
<accession>A0A9P7GRV4</accession>
<dbReference type="Pfam" id="PF08164">
    <property type="entry name" value="TRAUB"/>
    <property type="match status" value="1"/>
</dbReference>
<dbReference type="Pfam" id="PF13339">
    <property type="entry name" value="AATF-Che1"/>
    <property type="match status" value="1"/>
</dbReference>
<feature type="region of interest" description="Disordered" evidence="3">
    <location>
        <begin position="466"/>
        <end position="491"/>
    </location>
</feature>
<dbReference type="InterPro" id="IPR025160">
    <property type="entry name" value="AATF"/>
</dbReference>
<feature type="compositionally biased region" description="Acidic residues" evidence="3">
    <location>
        <begin position="116"/>
        <end position="136"/>
    </location>
</feature>
<dbReference type="OrthoDB" id="5783963at2759"/>
<dbReference type="PANTHER" id="PTHR15565:SF0">
    <property type="entry name" value="PROTEIN AATF"/>
    <property type="match status" value="1"/>
</dbReference>
<feature type="compositionally biased region" description="Basic and acidic residues" evidence="3">
    <location>
        <begin position="58"/>
        <end position="72"/>
    </location>
</feature>
<feature type="domain" description="Apoptosis-antagonizing transcription factor C-terminal" evidence="4">
    <location>
        <begin position="383"/>
        <end position="460"/>
    </location>
</feature>